<dbReference type="InterPro" id="IPR008551">
    <property type="entry name" value="TANGO2"/>
</dbReference>
<reference evidence="1" key="1">
    <citation type="submission" date="2020-11" db="EMBL/GenBank/DDBJ databases">
        <title>Genome of Flavobacterium soyangense.</title>
        <authorList>
            <person name="Liu Q."/>
            <person name="Xin Y.-H."/>
        </authorList>
    </citation>
    <scope>NUCLEOTIDE SEQUENCE</scope>
    <source>
        <strain evidence="1">CGMCC 1.13493</strain>
    </source>
</reference>
<organism evidence="1 2">
    <name type="scientific">Flavobacterium soyangense</name>
    <dbReference type="NCBI Taxonomy" id="2023265"/>
    <lineage>
        <taxon>Bacteria</taxon>
        <taxon>Pseudomonadati</taxon>
        <taxon>Bacteroidota</taxon>
        <taxon>Flavobacteriia</taxon>
        <taxon>Flavobacteriales</taxon>
        <taxon>Flavobacteriaceae</taxon>
        <taxon>Flavobacterium</taxon>
    </lineage>
</organism>
<dbReference type="Proteomes" id="UP000646211">
    <property type="component" value="Unassembled WGS sequence"/>
</dbReference>
<comment type="caution">
    <text evidence="1">The sequence shown here is derived from an EMBL/GenBank/DDBJ whole genome shotgun (WGS) entry which is preliminary data.</text>
</comment>
<dbReference type="PANTHER" id="PTHR17985">
    <property type="entry name" value="SER/THR-RICH PROTEIN T10 IN DGCR REGION"/>
    <property type="match status" value="1"/>
</dbReference>
<keyword evidence="2" id="KW-1185">Reference proteome</keyword>
<name>A0A930XVS2_9FLAO</name>
<evidence type="ECO:0000313" key="2">
    <source>
        <dbReference type="Proteomes" id="UP000646211"/>
    </source>
</evidence>
<accession>A0A930XVS2</accession>
<dbReference type="EMBL" id="JADHEC010000013">
    <property type="protein sequence ID" value="MBF2708422.1"/>
    <property type="molecule type" value="Genomic_DNA"/>
</dbReference>
<protein>
    <submittedName>
        <fullName evidence="1">NRDE family protein</fullName>
    </submittedName>
</protein>
<dbReference type="Pfam" id="PF05742">
    <property type="entry name" value="TANGO2"/>
    <property type="match status" value="1"/>
</dbReference>
<sequence>MCTVTFVQSNGKTIITSNRDEKVLREPAVEPMNYLINNKIVTFPKDQKGGGTWYAVNEDVTVLVLLNGAAEKHELKTSYKKSRGLVVLDIIGCNSPILEWETIDLTGIEPFTLVLFQDKKLFQLRWNEINKETILLDASQNYIWSSSTLYSAELRQKRAQWFSAFLDTKQDFSSKELFHFHRYTEEQNQEHGLVINRSDVLKTVSITQTVIENNKVKICYNDLITEKEFSNAFLTI</sequence>
<gene>
    <name evidence="1" type="ORF">IR213_07445</name>
</gene>
<dbReference type="AlphaFoldDB" id="A0A930XVS2"/>
<evidence type="ECO:0000313" key="1">
    <source>
        <dbReference type="EMBL" id="MBF2708422.1"/>
    </source>
</evidence>
<proteinExistence type="predicted"/>
<dbReference type="PANTHER" id="PTHR17985:SF8">
    <property type="entry name" value="TRANSPORT AND GOLGI ORGANIZATION PROTEIN 2 HOMOLOG"/>
    <property type="match status" value="1"/>
</dbReference>
<dbReference type="RefSeq" id="WP_194311678.1">
    <property type="nucleotide sequence ID" value="NZ_JADHEC010000013.1"/>
</dbReference>